<comment type="caution">
    <text evidence="2">The sequence shown here is derived from an EMBL/GenBank/DDBJ whole genome shotgun (WGS) entry which is preliminary data.</text>
</comment>
<evidence type="ECO:0000313" key="3">
    <source>
        <dbReference type="Proteomes" id="UP000654075"/>
    </source>
</evidence>
<evidence type="ECO:0000256" key="1">
    <source>
        <dbReference type="SAM" id="MobiDB-lite"/>
    </source>
</evidence>
<organism evidence="2 3">
    <name type="scientific">Polarella glacialis</name>
    <name type="common">Dinoflagellate</name>
    <dbReference type="NCBI Taxonomy" id="89957"/>
    <lineage>
        <taxon>Eukaryota</taxon>
        <taxon>Sar</taxon>
        <taxon>Alveolata</taxon>
        <taxon>Dinophyceae</taxon>
        <taxon>Suessiales</taxon>
        <taxon>Suessiaceae</taxon>
        <taxon>Polarella</taxon>
    </lineage>
</organism>
<gene>
    <name evidence="2" type="ORF">PGLA1383_LOCUS36605</name>
</gene>
<name>A0A813G830_POLGL</name>
<feature type="non-terminal residue" evidence="2">
    <location>
        <position position="340"/>
    </location>
</feature>
<feature type="region of interest" description="Disordered" evidence="1">
    <location>
        <begin position="245"/>
        <end position="273"/>
    </location>
</feature>
<feature type="region of interest" description="Disordered" evidence="1">
    <location>
        <begin position="302"/>
        <end position="340"/>
    </location>
</feature>
<dbReference type="Proteomes" id="UP000654075">
    <property type="component" value="Unassembled WGS sequence"/>
</dbReference>
<sequence>MSAAYPVASGSVASLQDNGFRPERDQSQRLQEIASEVLRLRLVQSQHKQLEGFLRAAAEKLQQMPSEKALMLRAYLENGIRGGGSLGTLGSQNGGVDPESLYGLMECLCVVCDARLASRKQEDLLVVTRWLLQDPRALIDQLVCLPAAPGSQSRRLAPFLLSCDSGWRGHLNEAGQCYEAFRTWLSCYYQYSLISCQMQATNEQLLHQERLLEELSRESPEGSCTGSCSGGLGISPFKPIPWRQPPAVRRSSSVQSNSSTGSRRSQSPSADRAAAVGLRTFSPRLGGNPSGLQSRLLEVPAASPLKTSSSRPGDRSHRVSVVSHNRSHSELPLAQQQHHL</sequence>
<reference evidence="2" key="1">
    <citation type="submission" date="2021-02" db="EMBL/GenBank/DDBJ databases">
        <authorList>
            <person name="Dougan E. K."/>
            <person name="Rhodes N."/>
            <person name="Thang M."/>
            <person name="Chan C."/>
        </authorList>
    </citation>
    <scope>NUCLEOTIDE SEQUENCE</scope>
</reference>
<protein>
    <submittedName>
        <fullName evidence="2">Uncharacterized protein</fullName>
    </submittedName>
</protein>
<keyword evidence="3" id="KW-1185">Reference proteome</keyword>
<proteinExistence type="predicted"/>
<dbReference type="AlphaFoldDB" id="A0A813G830"/>
<evidence type="ECO:0000313" key="2">
    <source>
        <dbReference type="EMBL" id="CAE8619014.1"/>
    </source>
</evidence>
<dbReference type="OrthoDB" id="434395at2759"/>
<accession>A0A813G830</accession>
<feature type="compositionally biased region" description="Low complexity" evidence="1">
    <location>
        <begin position="249"/>
        <end position="269"/>
    </location>
</feature>
<dbReference type="EMBL" id="CAJNNV010026793">
    <property type="protein sequence ID" value="CAE8619014.1"/>
    <property type="molecule type" value="Genomic_DNA"/>
</dbReference>